<dbReference type="EnsemblFungi" id="EJT76740">
    <property type="protein sequence ID" value="EJT76740"/>
    <property type="gene ID" value="GGTG_06656"/>
</dbReference>
<name>J3NZF7_GAET3</name>
<dbReference type="RefSeq" id="XP_009222740.1">
    <property type="nucleotide sequence ID" value="XM_009224476.1"/>
</dbReference>
<evidence type="ECO:0000313" key="2">
    <source>
        <dbReference type="EnsemblFungi" id="EJT76740"/>
    </source>
</evidence>
<dbReference type="Proteomes" id="UP000006039">
    <property type="component" value="Unassembled WGS sequence"/>
</dbReference>
<dbReference type="GeneID" id="20347114"/>
<proteinExistence type="predicted"/>
<dbReference type="VEuPathDB" id="FungiDB:GGTG_06656"/>
<evidence type="ECO:0000313" key="1">
    <source>
        <dbReference type="EMBL" id="EJT76740.1"/>
    </source>
</evidence>
<reference evidence="2" key="4">
    <citation type="journal article" date="2015" name="G3 (Bethesda)">
        <title>Genome sequences of three phytopathogenic species of the Magnaporthaceae family of fungi.</title>
        <authorList>
            <person name="Okagaki L.H."/>
            <person name="Nunes C.C."/>
            <person name="Sailsbery J."/>
            <person name="Clay B."/>
            <person name="Brown D."/>
            <person name="John T."/>
            <person name="Oh Y."/>
            <person name="Young N."/>
            <person name="Fitzgerald M."/>
            <person name="Haas B.J."/>
            <person name="Zeng Q."/>
            <person name="Young S."/>
            <person name="Adiconis X."/>
            <person name="Fan L."/>
            <person name="Levin J.Z."/>
            <person name="Mitchell T.K."/>
            <person name="Okubara P.A."/>
            <person name="Farman M.L."/>
            <person name="Kohn L.M."/>
            <person name="Birren B."/>
            <person name="Ma L.-J."/>
            <person name="Dean R.A."/>
        </authorList>
    </citation>
    <scope>NUCLEOTIDE SEQUENCE</scope>
    <source>
        <strain evidence="2">R3-111a-1</strain>
    </source>
</reference>
<sequence>MSSDFPTIFYGAEQRAQSAGVPDQPRISMCWAYWCCRGARDPPLCFPTHNSTFQRGSRRMSWRLWPGPLQLAPFWRLDKLPAGAPGGLVELAQTAFLVAGGGRGRASWFVCNGTAEHTFIQHHQTKKSAKPNNALGNLGVQDAGERFDLTAEYRCHSDVFDLSFMAAVASRRSSSR</sequence>
<reference evidence="1" key="3">
    <citation type="submission" date="2010-09" db="EMBL/GenBank/DDBJ databases">
        <title>Annotation of Gaeumannomyces graminis var. tritici R3-111a-1.</title>
        <authorList>
            <consortium name="The Broad Institute Genome Sequencing Platform"/>
            <person name="Ma L.-J."/>
            <person name="Dead R."/>
            <person name="Young S.K."/>
            <person name="Zeng Q."/>
            <person name="Gargeya S."/>
            <person name="Fitzgerald M."/>
            <person name="Haas B."/>
            <person name="Abouelleil A."/>
            <person name="Alvarado L."/>
            <person name="Arachchi H.M."/>
            <person name="Berlin A."/>
            <person name="Brown A."/>
            <person name="Chapman S.B."/>
            <person name="Chen Z."/>
            <person name="Dunbar C."/>
            <person name="Freedman E."/>
            <person name="Gearin G."/>
            <person name="Gellesch M."/>
            <person name="Goldberg J."/>
            <person name="Griggs A."/>
            <person name="Gujja S."/>
            <person name="Heiman D."/>
            <person name="Howarth C."/>
            <person name="Larson L."/>
            <person name="Lui A."/>
            <person name="MacDonald P.J.P."/>
            <person name="Mehta T."/>
            <person name="Montmayeur A."/>
            <person name="Murphy C."/>
            <person name="Neiman D."/>
            <person name="Pearson M."/>
            <person name="Priest M."/>
            <person name="Roberts A."/>
            <person name="Saif S."/>
            <person name="Shea T."/>
            <person name="Shenoy N."/>
            <person name="Sisk P."/>
            <person name="Stolte C."/>
            <person name="Sykes S."/>
            <person name="Yandava C."/>
            <person name="Wortman J."/>
            <person name="Nusbaum C."/>
            <person name="Birren B."/>
        </authorList>
    </citation>
    <scope>NUCLEOTIDE SEQUENCE</scope>
    <source>
        <strain evidence="1">R3-111a-1</strain>
    </source>
</reference>
<dbReference type="EMBL" id="GL385397">
    <property type="protein sequence ID" value="EJT76740.1"/>
    <property type="molecule type" value="Genomic_DNA"/>
</dbReference>
<keyword evidence="3" id="KW-1185">Reference proteome</keyword>
<accession>J3NZF7</accession>
<organism evidence="1">
    <name type="scientific">Gaeumannomyces tritici (strain R3-111a-1)</name>
    <name type="common">Wheat and barley take-all root rot fungus</name>
    <name type="synonym">Gaeumannomyces graminis var. tritici</name>
    <dbReference type="NCBI Taxonomy" id="644352"/>
    <lineage>
        <taxon>Eukaryota</taxon>
        <taxon>Fungi</taxon>
        <taxon>Dikarya</taxon>
        <taxon>Ascomycota</taxon>
        <taxon>Pezizomycotina</taxon>
        <taxon>Sordariomycetes</taxon>
        <taxon>Sordariomycetidae</taxon>
        <taxon>Magnaporthales</taxon>
        <taxon>Magnaporthaceae</taxon>
        <taxon>Gaeumannomyces</taxon>
    </lineage>
</organism>
<gene>
    <name evidence="2" type="primary">20347114</name>
    <name evidence="1" type="ORF">GGTG_06656</name>
</gene>
<evidence type="ECO:0000313" key="3">
    <source>
        <dbReference type="Proteomes" id="UP000006039"/>
    </source>
</evidence>
<dbReference type="AlphaFoldDB" id="J3NZF7"/>
<reference evidence="3" key="1">
    <citation type="submission" date="2010-07" db="EMBL/GenBank/DDBJ databases">
        <title>The genome sequence of Gaeumannomyces graminis var. tritici strain R3-111a-1.</title>
        <authorList>
            <consortium name="The Broad Institute Genome Sequencing Platform"/>
            <person name="Ma L.-J."/>
            <person name="Dead R."/>
            <person name="Young S."/>
            <person name="Zeng Q."/>
            <person name="Koehrsen M."/>
            <person name="Alvarado L."/>
            <person name="Berlin A."/>
            <person name="Chapman S.B."/>
            <person name="Chen Z."/>
            <person name="Freedman E."/>
            <person name="Gellesch M."/>
            <person name="Goldberg J."/>
            <person name="Griggs A."/>
            <person name="Gujja S."/>
            <person name="Heilman E.R."/>
            <person name="Heiman D."/>
            <person name="Hepburn T."/>
            <person name="Howarth C."/>
            <person name="Jen D."/>
            <person name="Larson L."/>
            <person name="Mehta T."/>
            <person name="Neiman D."/>
            <person name="Pearson M."/>
            <person name="Roberts A."/>
            <person name="Saif S."/>
            <person name="Shea T."/>
            <person name="Shenoy N."/>
            <person name="Sisk P."/>
            <person name="Stolte C."/>
            <person name="Sykes S."/>
            <person name="Walk T."/>
            <person name="White J."/>
            <person name="Yandava C."/>
            <person name="Haas B."/>
            <person name="Nusbaum C."/>
            <person name="Birren B."/>
        </authorList>
    </citation>
    <scope>NUCLEOTIDE SEQUENCE [LARGE SCALE GENOMIC DNA]</scope>
    <source>
        <strain evidence="3">R3-111a-1</strain>
    </source>
</reference>
<reference evidence="2" key="5">
    <citation type="submission" date="2018-04" db="UniProtKB">
        <authorList>
            <consortium name="EnsemblFungi"/>
        </authorList>
    </citation>
    <scope>IDENTIFICATION</scope>
    <source>
        <strain evidence="2">R3-111a-1</strain>
    </source>
</reference>
<dbReference type="HOGENOM" id="CLU_1525240_0_0_1"/>
<reference evidence="1" key="2">
    <citation type="submission" date="2010-07" db="EMBL/GenBank/DDBJ databases">
        <authorList>
            <consortium name="The Broad Institute Genome Sequencing Platform"/>
            <consortium name="Broad Institute Genome Sequencing Center for Infectious Disease"/>
            <person name="Ma L.-J."/>
            <person name="Dead R."/>
            <person name="Young S."/>
            <person name="Zeng Q."/>
            <person name="Koehrsen M."/>
            <person name="Alvarado L."/>
            <person name="Berlin A."/>
            <person name="Chapman S.B."/>
            <person name="Chen Z."/>
            <person name="Freedman E."/>
            <person name="Gellesch M."/>
            <person name="Goldberg J."/>
            <person name="Griggs A."/>
            <person name="Gujja S."/>
            <person name="Heilman E.R."/>
            <person name="Heiman D."/>
            <person name="Hepburn T."/>
            <person name="Howarth C."/>
            <person name="Jen D."/>
            <person name="Larson L."/>
            <person name="Mehta T."/>
            <person name="Neiman D."/>
            <person name="Pearson M."/>
            <person name="Roberts A."/>
            <person name="Saif S."/>
            <person name="Shea T."/>
            <person name="Shenoy N."/>
            <person name="Sisk P."/>
            <person name="Stolte C."/>
            <person name="Sykes S."/>
            <person name="Walk T."/>
            <person name="White J."/>
            <person name="Yandava C."/>
            <person name="Haas B."/>
            <person name="Nusbaum C."/>
            <person name="Birren B."/>
        </authorList>
    </citation>
    <scope>NUCLEOTIDE SEQUENCE</scope>
    <source>
        <strain evidence="1">R3-111a-1</strain>
    </source>
</reference>
<protein>
    <submittedName>
        <fullName evidence="1 2">Uncharacterized protein</fullName>
    </submittedName>
</protein>